<sequence length="51" mass="5893">LCQGNHRLDIRKSFFIERVVSHWNGLARNVVMAPSLPEFKERLDNALSDIV</sequence>
<feature type="non-terminal residue" evidence="1">
    <location>
        <position position="51"/>
    </location>
</feature>
<reference evidence="1 2" key="1">
    <citation type="submission" date="2014-04" db="EMBL/GenBank/DDBJ databases">
        <title>Genome evolution of avian class.</title>
        <authorList>
            <person name="Zhang G."/>
            <person name="Li C."/>
        </authorList>
    </citation>
    <scope>NUCLEOTIDE SEQUENCE [LARGE SCALE GENOMIC DNA]</scope>
    <source>
        <strain evidence="1">BGI_N336</strain>
    </source>
</reference>
<keyword evidence="2" id="KW-1185">Reference proteome</keyword>
<evidence type="ECO:0000313" key="2">
    <source>
        <dbReference type="Proteomes" id="UP000053238"/>
    </source>
</evidence>
<dbReference type="Proteomes" id="UP000053238">
    <property type="component" value="Unassembled WGS sequence"/>
</dbReference>
<evidence type="ECO:0000313" key="1">
    <source>
        <dbReference type="EMBL" id="KFW75049.1"/>
    </source>
</evidence>
<accession>A0A093RWB4</accession>
<organism evidence="1 2">
    <name type="scientific">Phalacrocorax carbo</name>
    <name type="common">Great cormorant</name>
    <name type="synonym">Pelecanus carbo</name>
    <dbReference type="NCBI Taxonomy" id="9209"/>
    <lineage>
        <taxon>Eukaryota</taxon>
        <taxon>Metazoa</taxon>
        <taxon>Chordata</taxon>
        <taxon>Craniata</taxon>
        <taxon>Vertebrata</taxon>
        <taxon>Euteleostomi</taxon>
        <taxon>Archelosauria</taxon>
        <taxon>Archosauria</taxon>
        <taxon>Dinosauria</taxon>
        <taxon>Saurischia</taxon>
        <taxon>Theropoda</taxon>
        <taxon>Coelurosauria</taxon>
        <taxon>Aves</taxon>
        <taxon>Neognathae</taxon>
        <taxon>Neoaves</taxon>
        <taxon>Aequornithes</taxon>
        <taxon>Suliformes</taxon>
        <taxon>Phalacrocoracidae</taxon>
        <taxon>Phalacrocorax</taxon>
    </lineage>
</organism>
<feature type="non-terminal residue" evidence="1">
    <location>
        <position position="1"/>
    </location>
</feature>
<proteinExistence type="predicted"/>
<protein>
    <submittedName>
        <fullName evidence="1">Uncharacterized protein</fullName>
    </submittedName>
</protein>
<dbReference type="EMBL" id="KL413214">
    <property type="protein sequence ID" value="KFW75049.1"/>
    <property type="molecule type" value="Genomic_DNA"/>
</dbReference>
<dbReference type="AlphaFoldDB" id="A0A093RWB4"/>
<gene>
    <name evidence="1" type="ORF">N336_07694</name>
</gene>
<name>A0A093RWB4_PHACA</name>